<evidence type="ECO:0000313" key="3">
    <source>
        <dbReference type="EMBL" id="ANB53732.1"/>
    </source>
</evidence>
<sequence>MTHFDRIFQSTPEAVHCDTLGVFRLEDSTMARVSLAVSLWSLLLASLLPSILVPAVFRLSLWISEIVQG</sequence>
<protein>
    <submittedName>
        <fullName evidence="3">Uncharacterized protein</fullName>
    </submittedName>
</protein>
<keyword evidence="1" id="KW-1133">Transmembrane helix</keyword>
<evidence type="ECO:0000313" key="4">
    <source>
        <dbReference type="Proteomes" id="UP000076809"/>
    </source>
</evidence>
<keyword evidence="1" id="KW-0472">Membrane</keyword>
<reference evidence="3 4" key="1">
    <citation type="journal article" date="2016" name="J. Clin. Microbiol.">
        <title>Detection and Whole-Genome Sequencing of Carbapenemase-Producing Aeromonas hydrophila Isolates from Routine Perirectal Surveillance Culture.</title>
        <authorList>
            <person name="Hughes H.Y."/>
            <person name="Conlan S.P."/>
            <person name="Lau A.F."/>
            <person name="Dekker J.P."/>
            <person name="Michelin A.V."/>
            <person name="Youn J.H."/>
            <person name="Henderson D.K."/>
            <person name="Frank K.M."/>
            <person name="Segre J.A."/>
            <person name="Palmore T.N."/>
        </authorList>
    </citation>
    <scope>NUCLEOTIDE SEQUENCE [LARGE SCALE GENOMIC DNA]</scope>
    <source>
        <strain evidence="3 4">AVNIH1</strain>
    </source>
</reference>
<keyword evidence="1" id="KW-0812">Transmembrane</keyword>
<gene>
    <name evidence="2" type="ORF">WM43_07405</name>
    <name evidence="3" type="ORF">WM43_14220</name>
</gene>
<accession>A0AAC9B8U3</accession>
<name>A0AAC9B8U3_AERVE</name>
<dbReference type="EMBL" id="CP014774">
    <property type="protein sequence ID" value="ANB52502.1"/>
    <property type="molecule type" value="Genomic_DNA"/>
</dbReference>
<dbReference type="AlphaFoldDB" id="A0AAC9B8U3"/>
<feature type="transmembrane region" description="Helical" evidence="1">
    <location>
        <begin position="33"/>
        <end position="57"/>
    </location>
</feature>
<evidence type="ECO:0000313" key="2">
    <source>
        <dbReference type="EMBL" id="ANB52502.1"/>
    </source>
</evidence>
<organism evidence="3 4">
    <name type="scientific">Aeromonas veronii</name>
    <dbReference type="NCBI Taxonomy" id="654"/>
    <lineage>
        <taxon>Bacteria</taxon>
        <taxon>Pseudomonadati</taxon>
        <taxon>Pseudomonadota</taxon>
        <taxon>Gammaproteobacteria</taxon>
        <taxon>Aeromonadales</taxon>
        <taxon>Aeromonadaceae</taxon>
        <taxon>Aeromonas</taxon>
    </lineage>
</organism>
<proteinExistence type="predicted"/>
<dbReference type="EMBL" id="CP014774">
    <property type="protein sequence ID" value="ANB53732.1"/>
    <property type="molecule type" value="Genomic_DNA"/>
</dbReference>
<evidence type="ECO:0000256" key="1">
    <source>
        <dbReference type="SAM" id="Phobius"/>
    </source>
</evidence>
<dbReference type="Proteomes" id="UP000076809">
    <property type="component" value="Chromosome"/>
</dbReference>